<keyword evidence="9" id="KW-0862">Zinc</keyword>
<dbReference type="GO" id="GO:0006508">
    <property type="term" value="P:proteolysis"/>
    <property type="evidence" value="ECO:0007669"/>
    <property type="project" value="UniProtKB-KW"/>
</dbReference>
<feature type="transmembrane region" description="Helical" evidence="13">
    <location>
        <begin position="97"/>
        <end position="122"/>
    </location>
</feature>
<evidence type="ECO:0000256" key="4">
    <source>
        <dbReference type="ARBA" id="ARBA00022475"/>
    </source>
</evidence>
<protein>
    <submittedName>
        <fullName evidence="15">Site-2 protease family protein</fullName>
    </submittedName>
</protein>
<name>A0A9D1RUZ4_9FIRM</name>
<dbReference type="PANTHER" id="PTHR35864">
    <property type="entry name" value="ZINC METALLOPROTEASE MJ0611-RELATED"/>
    <property type="match status" value="1"/>
</dbReference>
<evidence type="ECO:0000256" key="11">
    <source>
        <dbReference type="ARBA" id="ARBA00023049"/>
    </source>
</evidence>
<evidence type="ECO:0000256" key="5">
    <source>
        <dbReference type="ARBA" id="ARBA00022670"/>
    </source>
</evidence>
<dbReference type="GO" id="GO:0008237">
    <property type="term" value="F:metallopeptidase activity"/>
    <property type="evidence" value="ECO:0007669"/>
    <property type="project" value="UniProtKB-KW"/>
</dbReference>
<dbReference type="CDD" id="cd06158">
    <property type="entry name" value="S2P-M50_like_1"/>
    <property type="match status" value="1"/>
</dbReference>
<comment type="subcellular location">
    <subcellularLocation>
        <location evidence="2">Cell membrane</location>
        <topology evidence="2">Multi-pass membrane protein</topology>
    </subcellularLocation>
</comment>
<comment type="similarity">
    <text evidence="3">Belongs to the peptidase M50B family.</text>
</comment>
<evidence type="ECO:0000256" key="12">
    <source>
        <dbReference type="ARBA" id="ARBA00023136"/>
    </source>
</evidence>
<dbReference type="Pfam" id="PF02163">
    <property type="entry name" value="Peptidase_M50"/>
    <property type="match status" value="1"/>
</dbReference>
<dbReference type="InterPro" id="IPR044537">
    <property type="entry name" value="Rip2-like"/>
</dbReference>
<feature type="domain" description="Peptidase M50" evidence="14">
    <location>
        <begin position="126"/>
        <end position="175"/>
    </location>
</feature>
<keyword evidence="7" id="KW-0479">Metal-binding</keyword>
<keyword evidence="4" id="KW-1003">Cell membrane</keyword>
<dbReference type="GO" id="GO:0005886">
    <property type="term" value="C:plasma membrane"/>
    <property type="evidence" value="ECO:0007669"/>
    <property type="project" value="UniProtKB-SubCell"/>
</dbReference>
<dbReference type="PANTHER" id="PTHR35864:SF1">
    <property type="entry name" value="ZINC METALLOPROTEASE YWHC-RELATED"/>
    <property type="match status" value="1"/>
</dbReference>
<reference evidence="15" key="1">
    <citation type="journal article" date="2021" name="PeerJ">
        <title>Extensive microbial diversity within the chicken gut microbiome revealed by metagenomics and culture.</title>
        <authorList>
            <person name="Gilroy R."/>
            <person name="Ravi A."/>
            <person name="Getino M."/>
            <person name="Pursley I."/>
            <person name="Horton D.L."/>
            <person name="Alikhan N.F."/>
            <person name="Baker D."/>
            <person name="Gharbi K."/>
            <person name="Hall N."/>
            <person name="Watson M."/>
            <person name="Adriaenssens E.M."/>
            <person name="Foster-Nyarko E."/>
            <person name="Jarju S."/>
            <person name="Secka A."/>
            <person name="Antonio M."/>
            <person name="Oren A."/>
            <person name="Chaudhuri R.R."/>
            <person name="La Ragione R."/>
            <person name="Hildebrand F."/>
            <person name="Pallen M.J."/>
        </authorList>
    </citation>
    <scope>NUCLEOTIDE SEQUENCE</scope>
    <source>
        <strain evidence="15">ChiGjej6B6-1540</strain>
    </source>
</reference>
<keyword evidence="5 15" id="KW-0645">Protease</keyword>
<evidence type="ECO:0000259" key="14">
    <source>
        <dbReference type="Pfam" id="PF02163"/>
    </source>
</evidence>
<keyword evidence="8" id="KW-0378">Hydrolase</keyword>
<organism evidence="15 16">
    <name type="scientific">Candidatus Flavonifractor merdipullorum</name>
    <dbReference type="NCBI Taxonomy" id="2838590"/>
    <lineage>
        <taxon>Bacteria</taxon>
        <taxon>Bacillati</taxon>
        <taxon>Bacillota</taxon>
        <taxon>Clostridia</taxon>
        <taxon>Eubacteriales</taxon>
        <taxon>Oscillospiraceae</taxon>
        <taxon>Flavonifractor</taxon>
    </lineage>
</organism>
<feature type="transmembrane region" description="Helical" evidence="13">
    <location>
        <begin position="20"/>
        <end position="45"/>
    </location>
</feature>
<evidence type="ECO:0000256" key="8">
    <source>
        <dbReference type="ARBA" id="ARBA00022801"/>
    </source>
</evidence>
<accession>A0A9D1RUZ4</accession>
<evidence type="ECO:0000313" key="15">
    <source>
        <dbReference type="EMBL" id="HIW94758.1"/>
    </source>
</evidence>
<proteinExistence type="inferred from homology"/>
<evidence type="ECO:0000256" key="2">
    <source>
        <dbReference type="ARBA" id="ARBA00004651"/>
    </source>
</evidence>
<evidence type="ECO:0000256" key="3">
    <source>
        <dbReference type="ARBA" id="ARBA00007931"/>
    </source>
</evidence>
<evidence type="ECO:0000256" key="7">
    <source>
        <dbReference type="ARBA" id="ARBA00022723"/>
    </source>
</evidence>
<comment type="cofactor">
    <cofactor evidence="1">
        <name>Zn(2+)</name>
        <dbReference type="ChEBI" id="CHEBI:29105"/>
    </cofactor>
</comment>
<evidence type="ECO:0000256" key="9">
    <source>
        <dbReference type="ARBA" id="ARBA00022833"/>
    </source>
</evidence>
<sequence length="232" mass="25602">MHSFQEFFSQSFQWEGLVNLLIQVAAVLLCLTVHETCHGLAALALGDPTAKSQHRLSLNPLRHLDFFGTLMMLVAGFGWAKPVMVNPSYFKNPKSGMALTALAGPVSNFLLALLALLVRGFVLVPYTLTGGSTAVGYVIQFLETLAVLSVGLGLFNLIPFPPLDGSKVAEAFLPDRIYFQILRYERWGMVVLVLLLWSGVLDAPLMAAQRWVLDWMVRVGNLPYFGLMGLLY</sequence>
<dbReference type="InterPro" id="IPR008915">
    <property type="entry name" value="Peptidase_M50"/>
</dbReference>
<dbReference type="InterPro" id="IPR052348">
    <property type="entry name" value="Metallopeptidase_M50B"/>
</dbReference>
<evidence type="ECO:0000313" key="16">
    <source>
        <dbReference type="Proteomes" id="UP000824192"/>
    </source>
</evidence>
<reference evidence="15" key="2">
    <citation type="submission" date="2021-04" db="EMBL/GenBank/DDBJ databases">
        <authorList>
            <person name="Gilroy R."/>
        </authorList>
    </citation>
    <scope>NUCLEOTIDE SEQUENCE</scope>
    <source>
        <strain evidence="15">ChiGjej6B6-1540</strain>
    </source>
</reference>
<feature type="transmembrane region" description="Helical" evidence="13">
    <location>
        <begin position="134"/>
        <end position="158"/>
    </location>
</feature>
<evidence type="ECO:0000256" key="13">
    <source>
        <dbReference type="SAM" id="Phobius"/>
    </source>
</evidence>
<keyword evidence="10 13" id="KW-1133">Transmembrane helix</keyword>
<keyword evidence="6 13" id="KW-0812">Transmembrane</keyword>
<keyword evidence="11" id="KW-0482">Metalloprotease</keyword>
<feature type="transmembrane region" description="Helical" evidence="13">
    <location>
        <begin position="66"/>
        <end position="85"/>
    </location>
</feature>
<gene>
    <name evidence="15" type="ORF">H9868_09525</name>
</gene>
<comment type="caution">
    <text evidence="15">The sequence shown here is derived from an EMBL/GenBank/DDBJ whole genome shotgun (WGS) entry which is preliminary data.</text>
</comment>
<evidence type="ECO:0000256" key="1">
    <source>
        <dbReference type="ARBA" id="ARBA00001947"/>
    </source>
</evidence>
<evidence type="ECO:0000256" key="6">
    <source>
        <dbReference type="ARBA" id="ARBA00022692"/>
    </source>
</evidence>
<dbReference type="Proteomes" id="UP000824192">
    <property type="component" value="Unassembled WGS sequence"/>
</dbReference>
<dbReference type="GO" id="GO:0046872">
    <property type="term" value="F:metal ion binding"/>
    <property type="evidence" value="ECO:0007669"/>
    <property type="project" value="UniProtKB-KW"/>
</dbReference>
<dbReference type="EMBL" id="DXGA01000207">
    <property type="protein sequence ID" value="HIW94758.1"/>
    <property type="molecule type" value="Genomic_DNA"/>
</dbReference>
<dbReference type="AlphaFoldDB" id="A0A9D1RUZ4"/>
<evidence type="ECO:0000256" key="10">
    <source>
        <dbReference type="ARBA" id="ARBA00022989"/>
    </source>
</evidence>
<keyword evidence="12 13" id="KW-0472">Membrane</keyword>
<feature type="transmembrane region" description="Helical" evidence="13">
    <location>
        <begin position="187"/>
        <end position="208"/>
    </location>
</feature>